<dbReference type="EMBL" id="BARV01041590">
    <property type="protein sequence ID" value="GAI52165.1"/>
    <property type="molecule type" value="Genomic_DNA"/>
</dbReference>
<reference evidence="1" key="1">
    <citation type="journal article" date="2014" name="Front. Microbiol.">
        <title>High frequency of phylogenetically diverse reductive dehalogenase-homologous genes in deep subseafloor sedimentary metagenomes.</title>
        <authorList>
            <person name="Kawai M."/>
            <person name="Futagami T."/>
            <person name="Toyoda A."/>
            <person name="Takaki Y."/>
            <person name="Nishi S."/>
            <person name="Hori S."/>
            <person name="Arai W."/>
            <person name="Tsubouchi T."/>
            <person name="Morono Y."/>
            <person name="Uchiyama I."/>
            <person name="Ito T."/>
            <person name="Fujiyama A."/>
            <person name="Inagaki F."/>
            <person name="Takami H."/>
        </authorList>
    </citation>
    <scope>NUCLEOTIDE SEQUENCE</scope>
    <source>
        <strain evidence="1">Expedition CK06-06</strain>
    </source>
</reference>
<organism evidence="1">
    <name type="scientific">marine sediment metagenome</name>
    <dbReference type="NCBI Taxonomy" id="412755"/>
    <lineage>
        <taxon>unclassified sequences</taxon>
        <taxon>metagenomes</taxon>
        <taxon>ecological metagenomes</taxon>
    </lineage>
</organism>
<proteinExistence type="predicted"/>
<dbReference type="AlphaFoldDB" id="X1QME9"/>
<feature type="non-terminal residue" evidence="1">
    <location>
        <position position="1"/>
    </location>
</feature>
<comment type="caution">
    <text evidence="1">The sequence shown here is derived from an EMBL/GenBank/DDBJ whole genome shotgun (WGS) entry which is preliminary data.</text>
</comment>
<name>X1QME9_9ZZZZ</name>
<gene>
    <name evidence="1" type="ORF">S06H3_62891</name>
</gene>
<accession>X1QME9</accession>
<sequence length="118" mass="12324">AGEDIYSGDVIGLGVTPGRAYEGGAVTSGAGSAHKHTESLTIGEPSAISDYFFMGNGTIQKYVATELGGSPDFGIMLMTEAHGEKFPTITHNHPISGSIDNEALHTHSLLQSYPGFIN</sequence>
<evidence type="ECO:0000313" key="1">
    <source>
        <dbReference type="EMBL" id="GAI52165.1"/>
    </source>
</evidence>
<protein>
    <submittedName>
        <fullName evidence="1">Uncharacterized protein</fullName>
    </submittedName>
</protein>